<keyword evidence="4" id="KW-0862">Zinc</keyword>
<evidence type="ECO:0000256" key="2">
    <source>
        <dbReference type="ARBA" id="ARBA00022679"/>
    </source>
</evidence>
<organism evidence="6 7">
    <name type="scientific">Selenomonas ruminantium</name>
    <dbReference type="NCBI Taxonomy" id="971"/>
    <lineage>
        <taxon>Bacteria</taxon>
        <taxon>Bacillati</taxon>
        <taxon>Bacillota</taxon>
        <taxon>Negativicutes</taxon>
        <taxon>Selenomonadales</taxon>
        <taxon>Selenomonadaceae</taxon>
        <taxon>Selenomonas</taxon>
    </lineage>
</organism>
<accession>A0A1M6WLQ1</accession>
<feature type="binding site" evidence="4">
    <location>
        <position position="130"/>
    </location>
    <ligand>
        <name>Zn(2+)</name>
        <dbReference type="ChEBI" id="CHEBI:29105"/>
    </ligand>
</feature>
<feature type="binding site" evidence="4">
    <location>
        <position position="148"/>
    </location>
    <ligand>
        <name>Zn(2+)</name>
        <dbReference type="ChEBI" id="CHEBI:29105"/>
    </ligand>
</feature>
<dbReference type="EC" id="2.3.1.286" evidence="1"/>
<dbReference type="GO" id="GO:0017136">
    <property type="term" value="F:histone deacetylase activity, NAD-dependent"/>
    <property type="evidence" value="ECO:0007669"/>
    <property type="project" value="TreeGrafter"/>
</dbReference>
<dbReference type="OrthoDB" id="9800582at2"/>
<evidence type="ECO:0000256" key="3">
    <source>
        <dbReference type="ARBA" id="ARBA00023027"/>
    </source>
</evidence>
<dbReference type="PANTHER" id="PTHR11085">
    <property type="entry name" value="NAD-DEPENDENT PROTEIN DEACYLASE SIRTUIN-5, MITOCHONDRIAL-RELATED"/>
    <property type="match status" value="1"/>
</dbReference>
<evidence type="ECO:0000259" key="5">
    <source>
        <dbReference type="PROSITE" id="PS50305"/>
    </source>
</evidence>
<keyword evidence="2" id="KW-0808">Transferase</keyword>
<dbReference type="Pfam" id="PF02146">
    <property type="entry name" value="SIR2"/>
    <property type="match status" value="1"/>
</dbReference>
<dbReference type="Gene3D" id="3.40.50.1220">
    <property type="entry name" value="TPP-binding domain"/>
    <property type="match status" value="1"/>
</dbReference>
<dbReference type="SUPFAM" id="SSF52467">
    <property type="entry name" value="DHS-like NAD/FAD-binding domain"/>
    <property type="match status" value="1"/>
</dbReference>
<evidence type="ECO:0000313" key="6">
    <source>
        <dbReference type="EMBL" id="SHK94611.1"/>
    </source>
</evidence>
<evidence type="ECO:0000313" key="7">
    <source>
        <dbReference type="Proteomes" id="UP000184263"/>
    </source>
</evidence>
<dbReference type="InterPro" id="IPR050134">
    <property type="entry name" value="NAD-dep_sirtuin_deacylases"/>
</dbReference>
<dbReference type="Proteomes" id="UP000184263">
    <property type="component" value="Unassembled WGS sequence"/>
</dbReference>
<dbReference type="InterPro" id="IPR029035">
    <property type="entry name" value="DHS-like_NAD/FAD-binding_dom"/>
</dbReference>
<proteinExistence type="predicted"/>
<dbReference type="GO" id="GO:0046872">
    <property type="term" value="F:metal ion binding"/>
    <property type="evidence" value="ECO:0007669"/>
    <property type="project" value="UniProtKB-KW"/>
</dbReference>
<reference evidence="6 7" key="1">
    <citation type="submission" date="2016-11" db="EMBL/GenBank/DDBJ databases">
        <authorList>
            <person name="Jaros S."/>
            <person name="Januszkiewicz K."/>
            <person name="Wedrychowicz H."/>
        </authorList>
    </citation>
    <scope>NUCLEOTIDE SEQUENCE [LARGE SCALE GENOMIC DNA]</scope>
    <source>
        <strain evidence="6 7">HD4</strain>
    </source>
</reference>
<gene>
    <name evidence="6" type="ORF">SAMN05216582_12626</name>
</gene>
<dbReference type="PANTHER" id="PTHR11085:SF4">
    <property type="entry name" value="NAD-DEPENDENT PROTEIN DEACYLASE"/>
    <property type="match status" value="1"/>
</dbReference>
<feature type="domain" description="Deacetylase sirtuin-type" evidence="5">
    <location>
        <begin position="1"/>
        <end position="243"/>
    </location>
</feature>
<name>A0A1M6WLQ1_SELRU</name>
<dbReference type="CDD" id="cd01407">
    <property type="entry name" value="SIR2-fam"/>
    <property type="match status" value="1"/>
</dbReference>
<feature type="binding site" evidence="4">
    <location>
        <position position="150"/>
    </location>
    <ligand>
        <name>Zn(2+)</name>
        <dbReference type="ChEBI" id="CHEBI:29105"/>
    </ligand>
</feature>
<evidence type="ECO:0000256" key="4">
    <source>
        <dbReference type="PROSITE-ProRule" id="PRU00236"/>
    </source>
</evidence>
<evidence type="ECO:0000256" key="1">
    <source>
        <dbReference type="ARBA" id="ARBA00012928"/>
    </source>
</evidence>
<dbReference type="GO" id="GO:0070403">
    <property type="term" value="F:NAD+ binding"/>
    <property type="evidence" value="ECO:0007669"/>
    <property type="project" value="InterPro"/>
</dbReference>
<dbReference type="PROSITE" id="PS50305">
    <property type="entry name" value="SIRTUIN"/>
    <property type="match status" value="1"/>
</dbReference>
<dbReference type="EMBL" id="FRBC01000026">
    <property type="protein sequence ID" value="SHK94611.1"/>
    <property type="molecule type" value="Genomic_DNA"/>
</dbReference>
<dbReference type="AlphaFoldDB" id="A0A1M6WLQ1"/>
<dbReference type="Gene3D" id="3.30.1600.10">
    <property type="entry name" value="SIR2/SIRT2 'Small Domain"/>
    <property type="match status" value="1"/>
</dbReference>
<feature type="active site" description="Proton acceptor" evidence="4">
    <location>
        <position position="119"/>
    </location>
</feature>
<feature type="binding site" evidence="4">
    <location>
        <position position="127"/>
    </location>
    <ligand>
        <name>Zn(2+)</name>
        <dbReference type="ChEBI" id="CHEBI:29105"/>
    </ligand>
</feature>
<dbReference type="NCBIfam" id="NF001752">
    <property type="entry name" value="PRK00481.1-1"/>
    <property type="match status" value="1"/>
</dbReference>
<protein>
    <recommendedName>
        <fullName evidence="1">protein acetyllysine N-acetyltransferase</fullName>
        <ecNumber evidence="1">2.3.1.286</ecNumber>
    </recommendedName>
</protein>
<keyword evidence="4" id="KW-0479">Metal-binding</keyword>
<sequence length="245" mass="27794">MDNLFNIVSESSKIVFLGGAGTSTESGIPDFRGIHGMGHSLFHDKYSFEEILSHDFFERYPELFYRYYRKFLIHSDAKPNSCHYALAKLEQKKKLIGVITQNIDGLHRQAGSNVVIELHGNIYNNYCVKCHTYYTLEDIQEQSEVPRCVCGGIIKPDVVLYDEMLDEENLMRAESLMQQADTLIVGGTSLTVHPAADLLEYFQGRHLVVINQTATVADSWAELVIREPIGSVFQKLLEHEGFESL</sequence>
<dbReference type="InterPro" id="IPR026590">
    <property type="entry name" value="Ssirtuin_cat_dom"/>
</dbReference>
<dbReference type="RefSeq" id="WP_073091754.1">
    <property type="nucleotide sequence ID" value="NZ_FRBC01000026.1"/>
</dbReference>
<keyword evidence="3" id="KW-0520">NAD</keyword>
<dbReference type="InterPro" id="IPR003000">
    <property type="entry name" value="Sirtuin"/>
</dbReference>
<dbReference type="InterPro" id="IPR026591">
    <property type="entry name" value="Sirtuin_cat_small_dom_sf"/>
</dbReference>